<dbReference type="RefSeq" id="WP_241042856.1">
    <property type="nucleotide sequence ID" value="NZ_BAAAJF010000043.1"/>
</dbReference>
<reference evidence="1 2" key="1">
    <citation type="submission" date="2022-03" db="EMBL/GenBank/DDBJ databases">
        <title>Pseudonocardia alaer sp. nov., a novel actinomycete isolated from reed forest soil.</title>
        <authorList>
            <person name="Wang L."/>
        </authorList>
    </citation>
    <scope>NUCLEOTIDE SEQUENCE [LARGE SCALE GENOMIC DNA]</scope>
    <source>
        <strain evidence="1 2">Y-16303</strain>
    </source>
</reference>
<evidence type="ECO:0000313" key="2">
    <source>
        <dbReference type="Proteomes" id="UP001299970"/>
    </source>
</evidence>
<name>A0ABS9TU11_9PSEU</name>
<evidence type="ECO:0000313" key="1">
    <source>
        <dbReference type="EMBL" id="MCH6172049.1"/>
    </source>
</evidence>
<proteinExistence type="predicted"/>
<dbReference type="EMBL" id="JAKXMK010000055">
    <property type="protein sequence ID" value="MCH6172049.1"/>
    <property type="molecule type" value="Genomic_DNA"/>
</dbReference>
<keyword evidence="2" id="KW-1185">Reference proteome</keyword>
<accession>A0ABS9TU11</accession>
<protein>
    <submittedName>
        <fullName evidence="1">Uncharacterized protein</fullName>
    </submittedName>
</protein>
<gene>
    <name evidence="1" type="ORF">MMF94_40755</name>
</gene>
<comment type="caution">
    <text evidence="1">The sequence shown here is derived from an EMBL/GenBank/DDBJ whole genome shotgun (WGS) entry which is preliminary data.</text>
</comment>
<organism evidence="1 2">
    <name type="scientific">Pseudonocardia alaniniphila</name>
    <dbReference type="NCBI Taxonomy" id="75291"/>
    <lineage>
        <taxon>Bacteria</taxon>
        <taxon>Bacillati</taxon>
        <taxon>Actinomycetota</taxon>
        <taxon>Actinomycetes</taxon>
        <taxon>Pseudonocardiales</taxon>
        <taxon>Pseudonocardiaceae</taxon>
        <taxon>Pseudonocardia</taxon>
    </lineage>
</organism>
<sequence length="190" mass="20249">MTSVRISSLAVAQTPRPVTSAPRTKQELIQVLRAFMGLSLLFTKEAGVTGVSLLEPDLVRGAQAVAPIRVDRFGLTFRVETMACPWLTPPNFPAALRGPAELPRSDERVPSQVRAGEGLPAHRMARTGAGLGVDDGDTRRFHDTLALTKLGATVHRPQVPPSFSTADGVPRVAEEFHVLDGHSRGSGDGA</sequence>
<dbReference type="Proteomes" id="UP001299970">
    <property type="component" value="Unassembled WGS sequence"/>
</dbReference>